<comment type="caution">
    <text evidence="1">The sequence shown here is derived from an EMBL/GenBank/DDBJ whole genome shotgun (WGS) entry which is preliminary data.</text>
</comment>
<organism evidence="1 2">
    <name type="scientific">Drosophila navojoa</name>
    <name type="common">Fruit fly</name>
    <dbReference type="NCBI Taxonomy" id="7232"/>
    <lineage>
        <taxon>Eukaryota</taxon>
        <taxon>Metazoa</taxon>
        <taxon>Ecdysozoa</taxon>
        <taxon>Arthropoda</taxon>
        <taxon>Hexapoda</taxon>
        <taxon>Insecta</taxon>
        <taxon>Pterygota</taxon>
        <taxon>Neoptera</taxon>
        <taxon>Endopterygota</taxon>
        <taxon>Diptera</taxon>
        <taxon>Brachycera</taxon>
        <taxon>Muscomorpha</taxon>
        <taxon>Ephydroidea</taxon>
        <taxon>Drosophilidae</taxon>
        <taxon>Drosophila</taxon>
    </lineage>
</organism>
<dbReference type="Proteomes" id="UP000295192">
    <property type="component" value="Unassembled WGS sequence"/>
</dbReference>
<keyword evidence="2" id="KW-1185">Reference proteome</keyword>
<proteinExistence type="predicted"/>
<sequence length="151" mass="17210">MASTKPSSRLECLNAFVEKYENRESFVEQQQQQQDHKNVVQVFAWRIVDNINIVDAALQALKSQTFIKADKSEILAKRLFPFEIAEASLRCNKMCLYLGVVEHLVDVVAYCVCRMLELTLLTFVMMCNTAKAKLSSSNNGNNNNQLVLMEQ</sequence>
<dbReference type="EMBL" id="LSRL02000182">
    <property type="protein sequence ID" value="TDG43021.1"/>
    <property type="molecule type" value="Genomic_DNA"/>
</dbReference>
<evidence type="ECO:0000313" key="1">
    <source>
        <dbReference type="EMBL" id="TDG43021.1"/>
    </source>
</evidence>
<protein>
    <submittedName>
        <fullName evidence="1">Uncharacterized protein</fullName>
    </submittedName>
</protein>
<gene>
    <name evidence="1" type="ORF">AWZ03_010543</name>
</gene>
<dbReference type="AlphaFoldDB" id="A0A484B5A8"/>
<dbReference type="OrthoDB" id="7851746at2759"/>
<accession>A0A484B5A8</accession>
<name>A0A484B5A8_DRONA</name>
<dbReference type="STRING" id="7232.A0A484B5A8"/>
<reference evidence="1 2" key="1">
    <citation type="journal article" date="2019" name="J. Hered.">
        <title>An Improved Genome Assembly for Drosophila navojoa, the Basal Species in the mojavensis Cluster.</title>
        <authorList>
            <person name="Vanderlinde T."/>
            <person name="Dupim E.G."/>
            <person name="Nazario-Yepiz N.O."/>
            <person name="Carvalho A.B."/>
        </authorList>
    </citation>
    <scope>NUCLEOTIDE SEQUENCE [LARGE SCALE GENOMIC DNA]</scope>
    <source>
        <strain evidence="1">Navoj_Jal97</strain>
        <tissue evidence="1">Whole organism</tissue>
    </source>
</reference>
<evidence type="ECO:0000313" key="2">
    <source>
        <dbReference type="Proteomes" id="UP000295192"/>
    </source>
</evidence>